<reference evidence="2" key="2">
    <citation type="journal article" date="2023" name="Science">
        <title>Genomic signatures of disease resistance in endangered staghorn corals.</title>
        <authorList>
            <person name="Vollmer S.V."/>
            <person name="Selwyn J.D."/>
            <person name="Despard B.A."/>
            <person name="Roesel C.L."/>
        </authorList>
    </citation>
    <scope>NUCLEOTIDE SEQUENCE</scope>
    <source>
        <strain evidence="2">K2</strain>
    </source>
</reference>
<keyword evidence="3" id="KW-1185">Reference proteome</keyword>
<proteinExistence type="predicted"/>
<dbReference type="AlphaFoldDB" id="A0AAD9PQA9"/>
<feature type="region of interest" description="Disordered" evidence="1">
    <location>
        <begin position="34"/>
        <end position="128"/>
    </location>
</feature>
<evidence type="ECO:0000313" key="3">
    <source>
        <dbReference type="Proteomes" id="UP001249851"/>
    </source>
</evidence>
<protein>
    <submittedName>
        <fullName evidence="2">Uncharacterized protein</fullName>
    </submittedName>
</protein>
<name>A0AAD9PQA9_ACRCE</name>
<evidence type="ECO:0000313" key="2">
    <source>
        <dbReference type="EMBL" id="KAK2546925.1"/>
    </source>
</evidence>
<evidence type="ECO:0000256" key="1">
    <source>
        <dbReference type="SAM" id="MobiDB-lite"/>
    </source>
</evidence>
<sequence length="150" mass="17722">MRVAQRFKTKINEEIKASGISPEQSELDVLLEELTEREEMAEEERFQQGKKSEKDQEKLKAKDIRLKAMEKLSQTKKRKPEENSDDPPKKSRREKNEREMDFKQKEVEFRSEEYEEEKQKRRRSIQKAGQYDANVCLAESANAIVNLKTG</sequence>
<feature type="compositionally biased region" description="Basic and acidic residues" evidence="1">
    <location>
        <begin position="43"/>
        <end position="70"/>
    </location>
</feature>
<comment type="caution">
    <text evidence="2">The sequence shown here is derived from an EMBL/GenBank/DDBJ whole genome shotgun (WGS) entry which is preliminary data.</text>
</comment>
<accession>A0AAD9PQA9</accession>
<reference evidence="2" key="1">
    <citation type="journal article" date="2023" name="G3 (Bethesda)">
        <title>Whole genome assembly and annotation of the endangered Caribbean coral Acropora cervicornis.</title>
        <authorList>
            <person name="Selwyn J.D."/>
            <person name="Vollmer S.V."/>
        </authorList>
    </citation>
    <scope>NUCLEOTIDE SEQUENCE</scope>
    <source>
        <strain evidence="2">K2</strain>
    </source>
</reference>
<feature type="compositionally biased region" description="Basic and acidic residues" evidence="1">
    <location>
        <begin position="79"/>
        <end position="112"/>
    </location>
</feature>
<dbReference type="EMBL" id="JARQWQ010000240">
    <property type="protein sequence ID" value="KAK2546925.1"/>
    <property type="molecule type" value="Genomic_DNA"/>
</dbReference>
<dbReference type="Proteomes" id="UP001249851">
    <property type="component" value="Unassembled WGS sequence"/>
</dbReference>
<organism evidence="2 3">
    <name type="scientific">Acropora cervicornis</name>
    <name type="common">Staghorn coral</name>
    <dbReference type="NCBI Taxonomy" id="6130"/>
    <lineage>
        <taxon>Eukaryota</taxon>
        <taxon>Metazoa</taxon>
        <taxon>Cnidaria</taxon>
        <taxon>Anthozoa</taxon>
        <taxon>Hexacorallia</taxon>
        <taxon>Scleractinia</taxon>
        <taxon>Astrocoeniina</taxon>
        <taxon>Acroporidae</taxon>
        <taxon>Acropora</taxon>
    </lineage>
</organism>
<gene>
    <name evidence="2" type="ORF">P5673_033332</name>
</gene>